<name>A0ABT0ZRB9_9LACO</name>
<evidence type="ECO:0000313" key="2">
    <source>
        <dbReference type="Proteomes" id="UP001523234"/>
    </source>
</evidence>
<dbReference type="RefSeq" id="WP_252443762.1">
    <property type="nucleotide sequence ID" value="NZ_JAMWYK010000006.1"/>
</dbReference>
<reference evidence="1 2" key="1">
    <citation type="submission" date="2022-06" db="EMBL/GenBank/DDBJ databases">
        <title>Fructobacillus taiwanensis sp. nov., isolated from the honeybee.</title>
        <authorList>
            <person name="Chen Y.-S."/>
            <person name="Wang L.-T."/>
            <person name="Lee Y.-S."/>
            <person name="Chang Y.-C."/>
            <person name="Wu H.-C."/>
            <person name="Liao C.-Y."/>
            <person name="Chen W.-H."/>
            <person name="Deng J.-N."/>
            <person name="Wang Y.-H."/>
        </authorList>
    </citation>
    <scope>NUCLEOTIDE SEQUENCE [LARGE SCALE GENOMIC DNA]</scope>
    <source>
        <strain evidence="1 2">W13</strain>
    </source>
</reference>
<accession>A0ABT0ZRB9</accession>
<dbReference type="InterPro" id="IPR010982">
    <property type="entry name" value="Lambda_DNA-bd_dom_sf"/>
</dbReference>
<dbReference type="Proteomes" id="UP001523234">
    <property type="component" value="Unassembled WGS sequence"/>
</dbReference>
<dbReference type="EMBL" id="JAMWYK010000006">
    <property type="protein sequence ID" value="MCO0832517.1"/>
    <property type="molecule type" value="Genomic_DNA"/>
</dbReference>
<keyword evidence="2" id="KW-1185">Reference proteome</keyword>
<sequence>MKALTKNFVDALTIKQARERLNYGQLAEKTGVNSVTISRIINRKVDTAQEGSYVKKLDKNKCIKYFELRPLNTF</sequence>
<comment type="caution">
    <text evidence="1">The sequence shown here is derived from an EMBL/GenBank/DDBJ whole genome shotgun (WGS) entry which is preliminary data.</text>
</comment>
<proteinExistence type="predicted"/>
<protein>
    <submittedName>
        <fullName evidence="1">Helix-turn-helix transcriptional regulator</fullName>
    </submittedName>
</protein>
<organism evidence="1 2">
    <name type="scientific">Fructobacillus apis</name>
    <dbReference type="NCBI Taxonomy" id="2935017"/>
    <lineage>
        <taxon>Bacteria</taxon>
        <taxon>Bacillati</taxon>
        <taxon>Bacillota</taxon>
        <taxon>Bacilli</taxon>
        <taxon>Lactobacillales</taxon>
        <taxon>Lactobacillaceae</taxon>
        <taxon>Fructobacillus</taxon>
    </lineage>
</organism>
<gene>
    <name evidence="1" type="ORF">NFX39_05415</name>
</gene>
<dbReference type="SUPFAM" id="SSF47413">
    <property type="entry name" value="lambda repressor-like DNA-binding domains"/>
    <property type="match status" value="1"/>
</dbReference>
<evidence type="ECO:0000313" key="1">
    <source>
        <dbReference type="EMBL" id="MCO0832517.1"/>
    </source>
</evidence>